<accession>A0ABS8PSJ6</accession>
<dbReference type="PANTHER" id="PTHR43433">
    <property type="entry name" value="HYDROLASE, ALPHA/BETA FOLD FAMILY PROTEIN"/>
    <property type="match status" value="1"/>
</dbReference>
<name>A0ABS8PSJ6_9BACT</name>
<dbReference type="InterPro" id="IPR000073">
    <property type="entry name" value="AB_hydrolase_1"/>
</dbReference>
<dbReference type="Proteomes" id="UP001199816">
    <property type="component" value="Unassembled WGS sequence"/>
</dbReference>
<keyword evidence="1" id="KW-0472">Membrane</keyword>
<evidence type="ECO:0000313" key="3">
    <source>
        <dbReference type="EMBL" id="MCD2423287.1"/>
    </source>
</evidence>
<keyword evidence="1" id="KW-0812">Transmembrane</keyword>
<evidence type="ECO:0000256" key="1">
    <source>
        <dbReference type="SAM" id="Phobius"/>
    </source>
</evidence>
<dbReference type="Gene3D" id="3.40.50.1820">
    <property type="entry name" value="alpha/beta hydrolase"/>
    <property type="match status" value="1"/>
</dbReference>
<dbReference type="InterPro" id="IPR050471">
    <property type="entry name" value="AB_hydrolase"/>
</dbReference>
<dbReference type="SUPFAM" id="SSF53474">
    <property type="entry name" value="alpha/beta-Hydrolases"/>
    <property type="match status" value="1"/>
</dbReference>
<dbReference type="PANTHER" id="PTHR43433:SF5">
    <property type="entry name" value="AB HYDROLASE-1 DOMAIN-CONTAINING PROTEIN"/>
    <property type="match status" value="1"/>
</dbReference>
<evidence type="ECO:0000259" key="2">
    <source>
        <dbReference type="Pfam" id="PF00561"/>
    </source>
</evidence>
<proteinExistence type="predicted"/>
<evidence type="ECO:0000313" key="4">
    <source>
        <dbReference type="Proteomes" id="UP001199816"/>
    </source>
</evidence>
<organism evidence="3 4">
    <name type="scientific">Niabella pedocola</name>
    <dbReference type="NCBI Taxonomy" id="1752077"/>
    <lineage>
        <taxon>Bacteria</taxon>
        <taxon>Pseudomonadati</taxon>
        <taxon>Bacteroidota</taxon>
        <taxon>Chitinophagia</taxon>
        <taxon>Chitinophagales</taxon>
        <taxon>Chitinophagaceae</taxon>
        <taxon>Niabella</taxon>
    </lineage>
</organism>
<dbReference type="EMBL" id="JAJNEC010000005">
    <property type="protein sequence ID" value="MCD2423287.1"/>
    <property type="molecule type" value="Genomic_DNA"/>
</dbReference>
<feature type="domain" description="AB hydrolase-1" evidence="2">
    <location>
        <begin position="70"/>
        <end position="182"/>
    </location>
</feature>
<gene>
    <name evidence="3" type="ORF">LQ567_10990</name>
</gene>
<dbReference type="Pfam" id="PF00561">
    <property type="entry name" value="Abhydrolase_1"/>
    <property type="match status" value="1"/>
</dbReference>
<keyword evidence="3" id="KW-0378">Hydrolase</keyword>
<reference evidence="3 4" key="1">
    <citation type="submission" date="2021-11" db="EMBL/GenBank/DDBJ databases">
        <title>Genomic of Niabella pedocola.</title>
        <authorList>
            <person name="Wu T."/>
        </authorList>
    </citation>
    <scope>NUCLEOTIDE SEQUENCE [LARGE SCALE GENOMIC DNA]</scope>
    <source>
        <strain evidence="3 4">JCM 31011</strain>
    </source>
</reference>
<dbReference type="InterPro" id="IPR029058">
    <property type="entry name" value="AB_hydrolase_fold"/>
</dbReference>
<dbReference type="GO" id="GO:0016787">
    <property type="term" value="F:hydrolase activity"/>
    <property type="evidence" value="ECO:0007669"/>
    <property type="project" value="UniProtKB-KW"/>
</dbReference>
<keyword evidence="4" id="KW-1185">Reference proteome</keyword>
<protein>
    <submittedName>
        <fullName evidence="3">Alpha/beta hydrolase</fullName>
    </submittedName>
</protein>
<dbReference type="RefSeq" id="WP_231004551.1">
    <property type="nucleotide sequence ID" value="NZ_JAJNEC010000005.1"/>
</dbReference>
<comment type="caution">
    <text evidence="3">The sequence shown here is derived from an EMBL/GenBank/DDBJ whole genome shotgun (WGS) entry which is preliminary data.</text>
</comment>
<sequence>MHLPLEADKNTEQDGMKHGIAGVLLWVTGLLMLGCGQLRVATYGYNDAVGKYYTIRGFRMYTEVYGQGQPLLMIHGNGGDMSAFANNLPYFSKKYKVILADSRAHGRSVDPSDSLSFEMMADDYSALLSAMHISSAYVLGWSDGGIIALELAMRHPEKVIKLASTGANLWADSLGLRPDVWRDGVRDYNAWQKRMPLTDEKEQNDYKVFMLDYEQPNIALKELRKIQCPSLIIGGDNDLIPVAHTRQIAANIRRGELWIVPNSGHATLVDHSRTFNRRVEAFFRKPYRHRRH</sequence>
<keyword evidence="1" id="KW-1133">Transmembrane helix</keyword>
<feature type="transmembrane region" description="Helical" evidence="1">
    <location>
        <begin position="20"/>
        <end position="41"/>
    </location>
</feature>